<dbReference type="GO" id="GO:0003700">
    <property type="term" value="F:DNA-binding transcription factor activity"/>
    <property type="evidence" value="ECO:0007669"/>
    <property type="project" value="InterPro"/>
</dbReference>
<feature type="domain" description="HTH marR-type" evidence="1">
    <location>
        <begin position="1"/>
        <end position="130"/>
    </location>
</feature>
<dbReference type="RefSeq" id="WP_185721330.1">
    <property type="nucleotide sequence ID" value="NZ_BAAAWI010000001.1"/>
</dbReference>
<dbReference type="Proteomes" id="UP000515728">
    <property type="component" value="Chromosome"/>
</dbReference>
<evidence type="ECO:0000313" key="3">
    <source>
        <dbReference type="Proteomes" id="UP000515728"/>
    </source>
</evidence>
<name>A0A7G7MP02_9PSEU</name>
<dbReference type="KEGG" id="ppel:H6H00_11850"/>
<protein>
    <submittedName>
        <fullName evidence="2">MarR family transcriptional regulator</fullName>
    </submittedName>
</protein>
<keyword evidence="3" id="KW-1185">Reference proteome</keyword>
<reference evidence="2 3" key="1">
    <citation type="submission" date="2020-08" db="EMBL/GenBank/DDBJ databases">
        <authorList>
            <person name="Mo P."/>
        </authorList>
    </citation>
    <scope>NUCLEOTIDE SEQUENCE [LARGE SCALE GENOMIC DNA]</scope>
    <source>
        <strain evidence="2 3">CGMCC 4.1532</strain>
    </source>
</reference>
<dbReference type="PRINTS" id="PR00598">
    <property type="entry name" value="HTHMARR"/>
</dbReference>
<organism evidence="2 3">
    <name type="scientific">Pseudonocardia petroleophila</name>
    <dbReference type="NCBI Taxonomy" id="37331"/>
    <lineage>
        <taxon>Bacteria</taxon>
        <taxon>Bacillati</taxon>
        <taxon>Actinomycetota</taxon>
        <taxon>Actinomycetes</taxon>
        <taxon>Pseudonocardiales</taxon>
        <taxon>Pseudonocardiaceae</taxon>
        <taxon>Pseudonocardia</taxon>
    </lineage>
</organism>
<evidence type="ECO:0000313" key="2">
    <source>
        <dbReference type="EMBL" id="QNG54513.1"/>
    </source>
</evidence>
<dbReference type="GO" id="GO:0006950">
    <property type="term" value="P:response to stress"/>
    <property type="evidence" value="ECO:0007669"/>
    <property type="project" value="TreeGrafter"/>
</dbReference>
<sequence>MTARLRSVLGRAESLDERALAEVGLPVRHFALMERLAGGPVARQHELGAAIGLDRTTTATLVRRLDDRGLVRRTPMPGNNRVLVLELTPAGASLLAAAVGRLAECERRLLAPLDPDERALLRRALDRLVEVAP</sequence>
<dbReference type="EMBL" id="CP060131">
    <property type="protein sequence ID" value="QNG54513.1"/>
    <property type="molecule type" value="Genomic_DNA"/>
</dbReference>
<dbReference type="AlphaFoldDB" id="A0A7G7MP02"/>
<dbReference type="Pfam" id="PF01047">
    <property type="entry name" value="MarR"/>
    <property type="match status" value="1"/>
</dbReference>
<proteinExistence type="predicted"/>
<dbReference type="PANTHER" id="PTHR33164">
    <property type="entry name" value="TRANSCRIPTIONAL REGULATOR, MARR FAMILY"/>
    <property type="match status" value="1"/>
</dbReference>
<dbReference type="InterPro" id="IPR036388">
    <property type="entry name" value="WH-like_DNA-bd_sf"/>
</dbReference>
<evidence type="ECO:0000259" key="1">
    <source>
        <dbReference type="PROSITE" id="PS50995"/>
    </source>
</evidence>
<gene>
    <name evidence="2" type="ORF">H6H00_11850</name>
</gene>
<dbReference type="InterPro" id="IPR036390">
    <property type="entry name" value="WH_DNA-bd_sf"/>
</dbReference>
<dbReference type="PROSITE" id="PS50995">
    <property type="entry name" value="HTH_MARR_2"/>
    <property type="match status" value="1"/>
</dbReference>
<dbReference type="SUPFAM" id="SSF46785">
    <property type="entry name" value="Winged helix' DNA-binding domain"/>
    <property type="match status" value="1"/>
</dbReference>
<dbReference type="Gene3D" id="1.10.10.10">
    <property type="entry name" value="Winged helix-like DNA-binding domain superfamily/Winged helix DNA-binding domain"/>
    <property type="match status" value="1"/>
</dbReference>
<dbReference type="SMART" id="SM00347">
    <property type="entry name" value="HTH_MARR"/>
    <property type="match status" value="1"/>
</dbReference>
<accession>A0A7G7MP02</accession>
<dbReference type="InterPro" id="IPR000835">
    <property type="entry name" value="HTH_MarR-typ"/>
</dbReference>
<dbReference type="InterPro" id="IPR039422">
    <property type="entry name" value="MarR/SlyA-like"/>
</dbReference>
<dbReference type="PANTHER" id="PTHR33164:SF99">
    <property type="entry name" value="MARR FAMILY REGULATORY PROTEIN"/>
    <property type="match status" value="1"/>
</dbReference>